<keyword evidence="2" id="KW-0378">Hydrolase</keyword>
<dbReference type="Gene3D" id="3.40.50.1820">
    <property type="entry name" value="alpha/beta hydrolase"/>
    <property type="match status" value="1"/>
</dbReference>
<dbReference type="RefSeq" id="WP_330169880.1">
    <property type="nucleotide sequence ID" value="NZ_CP137080.1"/>
</dbReference>
<protein>
    <submittedName>
        <fullName evidence="2">Alpha/beta hydrolase</fullName>
    </submittedName>
</protein>
<dbReference type="Proteomes" id="UP001329313">
    <property type="component" value="Chromosome"/>
</dbReference>
<evidence type="ECO:0000259" key="1">
    <source>
        <dbReference type="Pfam" id="PF12697"/>
    </source>
</evidence>
<dbReference type="InterPro" id="IPR029058">
    <property type="entry name" value="AB_hydrolase_fold"/>
</dbReference>
<keyword evidence="3" id="KW-1185">Reference proteome</keyword>
<dbReference type="PANTHER" id="PTHR43194">
    <property type="entry name" value="HYDROLASE ALPHA/BETA FOLD FAMILY"/>
    <property type="match status" value="1"/>
</dbReference>
<dbReference type="AlphaFoldDB" id="A0AAU0ME75"/>
<dbReference type="EMBL" id="CP137080">
    <property type="protein sequence ID" value="WOQ68738.1"/>
    <property type="molecule type" value="Genomic_DNA"/>
</dbReference>
<dbReference type="SUPFAM" id="SSF53474">
    <property type="entry name" value="alpha/beta-Hydrolases"/>
    <property type="match status" value="1"/>
</dbReference>
<proteinExistence type="predicted"/>
<dbReference type="KEGG" id="mliy:RYJ27_08425"/>
<name>A0AAU0ME75_9MICO</name>
<gene>
    <name evidence="2" type="ORF">RYJ27_08425</name>
</gene>
<accession>A0AAU0ME75</accession>
<feature type="domain" description="AB hydrolase-1" evidence="1">
    <location>
        <begin position="54"/>
        <end position="300"/>
    </location>
</feature>
<dbReference type="GO" id="GO:0016787">
    <property type="term" value="F:hydrolase activity"/>
    <property type="evidence" value="ECO:0007669"/>
    <property type="project" value="UniProtKB-KW"/>
</dbReference>
<dbReference type="InterPro" id="IPR000073">
    <property type="entry name" value="AB_hydrolase_1"/>
</dbReference>
<evidence type="ECO:0000313" key="3">
    <source>
        <dbReference type="Proteomes" id="UP001329313"/>
    </source>
</evidence>
<evidence type="ECO:0000313" key="2">
    <source>
        <dbReference type="EMBL" id="WOQ68738.1"/>
    </source>
</evidence>
<dbReference type="PANTHER" id="PTHR43194:SF2">
    <property type="entry name" value="PEROXISOMAL MEMBRANE PROTEIN LPX1"/>
    <property type="match status" value="1"/>
</dbReference>
<reference evidence="2 3" key="1">
    <citation type="submission" date="2023-10" db="EMBL/GenBank/DDBJ databases">
        <title>Y20.</title>
        <authorList>
            <person name="Zhang G."/>
            <person name="Ding Y."/>
        </authorList>
    </citation>
    <scope>NUCLEOTIDE SEQUENCE [LARGE SCALE GENOMIC DNA]</scope>
    <source>
        <strain evidence="2 3">Y20</strain>
    </source>
</reference>
<dbReference type="InterPro" id="IPR050228">
    <property type="entry name" value="Carboxylesterase_BioH"/>
</dbReference>
<dbReference type="Pfam" id="PF12697">
    <property type="entry name" value="Abhydrolase_6"/>
    <property type="match status" value="1"/>
</dbReference>
<sequence length="311" mass="32396">MGADDEFSFLPAQAADAGLSVPTLPLVERVGLGLQDGRSLSALRWGGARPRITLLHGAGLNAHTWDTTLLARAAATGAPEALAIDLPGHGDSSWRGDADYRAETLAPDIVTGMTAWTDSPQVVVGHSLGGLTAARIAALAPGLVRALVIVDITPGIDPSAGPARLREFYAGPTDFPDRETLVDRAQEFGLGGSRRQTERGVFFNSRVRADGRVEWKHHFAHLAAAALAGDTGGGPDRSVVSAAGWEDLAAVSCPITLIRAASGFVSEKDAAEFTRRLPRSRVITVAGPHNLQEAAPEELAGIVGDIADDAG</sequence>
<organism evidence="2 3">
    <name type="scientific">Microbacterium limosum</name>
    <dbReference type="NCBI Taxonomy" id="3079935"/>
    <lineage>
        <taxon>Bacteria</taxon>
        <taxon>Bacillati</taxon>
        <taxon>Actinomycetota</taxon>
        <taxon>Actinomycetes</taxon>
        <taxon>Micrococcales</taxon>
        <taxon>Microbacteriaceae</taxon>
        <taxon>Microbacterium</taxon>
    </lineage>
</organism>